<feature type="binding site" evidence="7">
    <location>
        <position position="257"/>
    </location>
    <ligand>
        <name>carbamoyl phosphate</name>
        <dbReference type="ChEBI" id="CHEBI:58228"/>
    </ligand>
</feature>
<dbReference type="AlphaFoldDB" id="A0A1G9JCL4"/>
<proteinExistence type="inferred from homology"/>
<feature type="domain" description="Aspartate/ornithine carbamoyltransferase carbamoyl-P binding" evidence="9">
    <location>
        <begin position="2"/>
        <end position="143"/>
    </location>
</feature>
<dbReference type="EC" id="2.1.3.2" evidence="7"/>
<comment type="catalytic activity">
    <reaction evidence="6 7">
        <text>carbamoyl phosphate + L-aspartate = N-carbamoyl-L-aspartate + phosphate + H(+)</text>
        <dbReference type="Rhea" id="RHEA:20013"/>
        <dbReference type="ChEBI" id="CHEBI:15378"/>
        <dbReference type="ChEBI" id="CHEBI:29991"/>
        <dbReference type="ChEBI" id="CHEBI:32814"/>
        <dbReference type="ChEBI" id="CHEBI:43474"/>
        <dbReference type="ChEBI" id="CHEBI:58228"/>
        <dbReference type="EC" id="2.1.3.2"/>
    </reaction>
</comment>
<evidence type="ECO:0000256" key="2">
    <source>
        <dbReference type="ARBA" id="ARBA00008896"/>
    </source>
</evidence>
<name>A0A1G9JCL4_9ACTN</name>
<feature type="domain" description="Aspartate/ornithine carbamoyltransferase Asp/Orn-binding" evidence="8">
    <location>
        <begin position="149"/>
        <end position="295"/>
    </location>
</feature>
<feature type="binding site" evidence="7">
    <location>
        <position position="216"/>
    </location>
    <ligand>
        <name>L-aspartate</name>
        <dbReference type="ChEBI" id="CHEBI:29991"/>
    </ligand>
</feature>
<dbReference type="OrthoDB" id="9774690at2"/>
<dbReference type="GO" id="GO:0016597">
    <property type="term" value="F:amino acid binding"/>
    <property type="evidence" value="ECO:0007669"/>
    <property type="project" value="InterPro"/>
</dbReference>
<feature type="binding site" evidence="7">
    <location>
        <position position="54"/>
    </location>
    <ligand>
        <name>carbamoyl phosphate</name>
        <dbReference type="ChEBI" id="CHEBI:58228"/>
    </ligand>
</feature>
<dbReference type="EMBL" id="FNGP01000002">
    <property type="protein sequence ID" value="SDL35168.1"/>
    <property type="molecule type" value="Genomic_DNA"/>
</dbReference>
<protein>
    <recommendedName>
        <fullName evidence="7">Aspartate carbamoyltransferase</fullName>
        <ecNumber evidence="7">2.1.3.2</ecNumber>
    </recommendedName>
    <alternativeName>
        <fullName evidence="7">Aspartate transcarbamylase</fullName>
        <shortName evidence="7">ATCase</shortName>
    </alternativeName>
</protein>
<dbReference type="InterPro" id="IPR006132">
    <property type="entry name" value="Asp/Orn_carbamoyltranf_P-bd"/>
</dbReference>
<keyword evidence="11" id="KW-1185">Reference proteome</keyword>
<dbReference type="RefSeq" id="WP_093249869.1">
    <property type="nucleotide sequence ID" value="NZ_FNGP01000002.1"/>
</dbReference>
<dbReference type="NCBIfam" id="TIGR00670">
    <property type="entry name" value="asp_carb_tr"/>
    <property type="match status" value="1"/>
</dbReference>
<dbReference type="InterPro" id="IPR006130">
    <property type="entry name" value="Asp/Orn_carbamoylTrfase"/>
</dbReference>
<comment type="pathway">
    <text evidence="1 7">Pyrimidine metabolism; UMP biosynthesis via de novo pathway; (S)-dihydroorotate from bicarbonate: step 2/3.</text>
</comment>
<dbReference type="PRINTS" id="PR00100">
    <property type="entry name" value="AOTCASE"/>
</dbReference>
<dbReference type="GO" id="GO:0006520">
    <property type="term" value="P:amino acid metabolic process"/>
    <property type="evidence" value="ECO:0007669"/>
    <property type="project" value="InterPro"/>
</dbReference>
<keyword evidence="3 7" id="KW-0808">Transferase</keyword>
<dbReference type="PANTHER" id="PTHR45753:SF6">
    <property type="entry name" value="ASPARTATE CARBAMOYLTRANSFERASE"/>
    <property type="match status" value="1"/>
</dbReference>
<dbReference type="GO" id="GO:0006207">
    <property type="term" value="P:'de novo' pyrimidine nucleobase biosynthetic process"/>
    <property type="evidence" value="ECO:0007669"/>
    <property type="project" value="InterPro"/>
</dbReference>
<feature type="binding site" evidence="7">
    <location>
        <position position="82"/>
    </location>
    <ligand>
        <name>L-aspartate</name>
        <dbReference type="ChEBI" id="CHEBI:29991"/>
    </ligand>
</feature>
<dbReference type="FunFam" id="3.40.50.1370:FF:000007">
    <property type="entry name" value="Aspartate carbamoyltransferase"/>
    <property type="match status" value="1"/>
</dbReference>
<feature type="binding site" evidence="7">
    <location>
        <position position="104"/>
    </location>
    <ligand>
        <name>carbamoyl phosphate</name>
        <dbReference type="ChEBI" id="CHEBI:58228"/>
    </ligand>
</feature>
<accession>A0A1G9JCL4</accession>
<comment type="similarity">
    <text evidence="2 7">Belongs to the aspartate/ornithine carbamoyltransferase superfamily. ATCase family.</text>
</comment>
<evidence type="ECO:0000256" key="4">
    <source>
        <dbReference type="ARBA" id="ARBA00022975"/>
    </source>
</evidence>
<dbReference type="PANTHER" id="PTHR45753">
    <property type="entry name" value="ORNITHINE CARBAMOYLTRANSFERASE, MITOCHONDRIAL"/>
    <property type="match status" value="1"/>
</dbReference>
<dbReference type="STRING" id="686624.SAMN04488242_1169"/>
<evidence type="ECO:0000313" key="10">
    <source>
        <dbReference type="EMBL" id="SDL35168.1"/>
    </source>
</evidence>
<comment type="subunit">
    <text evidence="7">Heterododecamer (2C3:3R2) of six catalytic PyrB chains organized as two trimers (C3), and six regulatory PyrI chains organized as three dimers (R2).</text>
</comment>
<dbReference type="Gene3D" id="3.40.50.1370">
    <property type="entry name" value="Aspartate/ornithine carbamoyltransferase"/>
    <property type="match status" value="2"/>
</dbReference>
<dbReference type="GO" id="GO:0004070">
    <property type="term" value="F:aspartate carbamoyltransferase activity"/>
    <property type="evidence" value="ECO:0007669"/>
    <property type="project" value="UniProtKB-UniRule"/>
</dbReference>
<dbReference type="PROSITE" id="PS00097">
    <property type="entry name" value="CARBAMOYLTRANSFERASE"/>
    <property type="match status" value="1"/>
</dbReference>
<dbReference type="Pfam" id="PF00185">
    <property type="entry name" value="OTCace"/>
    <property type="match status" value="1"/>
</dbReference>
<evidence type="ECO:0000259" key="8">
    <source>
        <dbReference type="Pfam" id="PF00185"/>
    </source>
</evidence>
<evidence type="ECO:0000256" key="3">
    <source>
        <dbReference type="ARBA" id="ARBA00022679"/>
    </source>
</evidence>
<dbReference type="NCBIfam" id="NF002032">
    <property type="entry name" value="PRK00856.1"/>
    <property type="match status" value="1"/>
</dbReference>
<feature type="binding site" evidence="7">
    <location>
        <position position="132"/>
    </location>
    <ligand>
        <name>carbamoyl phosphate</name>
        <dbReference type="ChEBI" id="CHEBI:58228"/>
    </ligand>
</feature>
<dbReference type="InterPro" id="IPR006131">
    <property type="entry name" value="Asp_carbamoyltransf_Asp/Orn-bd"/>
</dbReference>
<organism evidence="10 11">
    <name type="scientific">Tessaracoccus oleiagri</name>
    <dbReference type="NCBI Taxonomy" id="686624"/>
    <lineage>
        <taxon>Bacteria</taxon>
        <taxon>Bacillati</taxon>
        <taxon>Actinomycetota</taxon>
        <taxon>Actinomycetes</taxon>
        <taxon>Propionibacteriales</taxon>
        <taxon>Propionibacteriaceae</taxon>
        <taxon>Tessaracoccus</taxon>
    </lineage>
</organism>
<gene>
    <name evidence="7" type="primary">pyrB</name>
    <name evidence="10" type="ORF">SAMN04488242_1169</name>
</gene>
<feature type="binding site" evidence="7">
    <location>
        <position position="258"/>
    </location>
    <ligand>
        <name>carbamoyl phosphate</name>
        <dbReference type="ChEBI" id="CHEBI:58228"/>
    </ligand>
</feature>
<comment type="function">
    <text evidence="5 7">Catalyzes the condensation of carbamoyl phosphate and aspartate to form carbamoyl aspartate and inorganic phosphate, the committed step in the de novo pyrimidine nucleotide biosynthesis pathway.</text>
</comment>
<evidence type="ECO:0000256" key="1">
    <source>
        <dbReference type="ARBA" id="ARBA00004852"/>
    </source>
</evidence>
<dbReference type="HAMAP" id="MF_00001">
    <property type="entry name" value="Asp_carb_tr"/>
    <property type="match status" value="1"/>
</dbReference>
<evidence type="ECO:0000259" key="9">
    <source>
        <dbReference type="Pfam" id="PF02729"/>
    </source>
</evidence>
<dbReference type="GO" id="GO:0005829">
    <property type="term" value="C:cytosol"/>
    <property type="evidence" value="ECO:0007669"/>
    <property type="project" value="TreeGrafter"/>
</dbReference>
<feature type="binding site" evidence="7">
    <location>
        <position position="55"/>
    </location>
    <ligand>
        <name>carbamoyl phosphate</name>
        <dbReference type="ChEBI" id="CHEBI:58228"/>
    </ligand>
</feature>
<feature type="binding site" evidence="7">
    <location>
        <position position="135"/>
    </location>
    <ligand>
        <name>carbamoyl phosphate</name>
        <dbReference type="ChEBI" id="CHEBI:58228"/>
    </ligand>
</feature>
<dbReference type="GO" id="GO:0044205">
    <property type="term" value="P:'de novo' UMP biosynthetic process"/>
    <property type="evidence" value="ECO:0007669"/>
    <property type="project" value="UniProtKB-UniRule"/>
</dbReference>
<sequence length="300" mass="32638">MKHLTSINDLTRDDALSILELATEMHDVQNREVKKLPALRGRTIINLFFEDSTRTRSSFELAAKWLSADSINISAKGSSVSKGESLRDTLLTLDAMGIDAIVMRHAGSGSVHQARGWVRASMINAGDGTHEHPTQALLDAYSMGTDLEGKLVSITGDLLHSRVVRSNVLLLEKLGAKVVLVAPPTLMPPGVEHWAAEISHDFDAVLPDVDVCMMLRVQRERMQGGFFPSEREYIALYGLTPSRLARLKPDAKIAHPGPMNRGLEISSSAADDARSIVLNQVSAGVAVRMSVLYHLLAGES</sequence>
<evidence type="ECO:0000256" key="6">
    <source>
        <dbReference type="ARBA" id="ARBA00048859"/>
    </source>
</evidence>
<dbReference type="SUPFAM" id="SSF53671">
    <property type="entry name" value="Aspartate/ornithine carbamoyltransferase"/>
    <property type="match status" value="1"/>
</dbReference>
<feature type="binding site" evidence="7">
    <location>
        <position position="162"/>
    </location>
    <ligand>
        <name>L-aspartate</name>
        <dbReference type="ChEBI" id="CHEBI:29991"/>
    </ligand>
</feature>
<dbReference type="PRINTS" id="PR00101">
    <property type="entry name" value="ATCASE"/>
</dbReference>
<reference evidence="10 11" key="1">
    <citation type="submission" date="2016-10" db="EMBL/GenBank/DDBJ databases">
        <authorList>
            <person name="de Groot N.N."/>
        </authorList>
    </citation>
    <scope>NUCLEOTIDE SEQUENCE [LARGE SCALE GENOMIC DNA]</scope>
    <source>
        <strain evidence="10 11">CGMCC 1.9159</strain>
    </source>
</reference>
<keyword evidence="4 7" id="KW-0665">Pyrimidine biosynthesis</keyword>
<dbReference type="Proteomes" id="UP000199475">
    <property type="component" value="Unassembled WGS sequence"/>
</dbReference>
<dbReference type="InterPro" id="IPR036901">
    <property type="entry name" value="Asp/Orn_carbamoylTrfase_sf"/>
</dbReference>
<evidence type="ECO:0000256" key="5">
    <source>
        <dbReference type="ARBA" id="ARBA00043884"/>
    </source>
</evidence>
<dbReference type="Pfam" id="PF02729">
    <property type="entry name" value="OTCace_N"/>
    <property type="match status" value="1"/>
</dbReference>
<dbReference type="InterPro" id="IPR002082">
    <property type="entry name" value="Asp_carbamoyltransf"/>
</dbReference>
<dbReference type="UniPathway" id="UPA00070">
    <property type="reaction ID" value="UER00116"/>
</dbReference>
<evidence type="ECO:0000256" key="7">
    <source>
        <dbReference type="HAMAP-Rule" id="MF_00001"/>
    </source>
</evidence>
<evidence type="ECO:0000313" key="11">
    <source>
        <dbReference type="Proteomes" id="UP000199475"/>
    </source>
</evidence>